<keyword evidence="2" id="KW-0547">Nucleotide-binding</keyword>
<keyword evidence="3" id="KW-0342">GTP-binding</keyword>
<evidence type="ECO:0000313" key="4">
    <source>
        <dbReference type="EMBL" id="KAF9459964.1"/>
    </source>
</evidence>
<dbReference type="EMBL" id="MU150307">
    <property type="protein sequence ID" value="KAF9459964.1"/>
    <property type="molecule type" value="Genomic_DNA"/>
</dbReference>
<dbReference type="GO" id="GO:0003924">
    <property type="term" value="F:GTPase activity"/>
    <property type="evidence" value="ECO:0007669"/>
    <property type="project" value="InterPro"/>
</dbReference>
<dbReference type="SUPFAM" id="SSF52540">
    <property type="entry name" value="P-loop containing nucleoside triphosphate hydrolases"/>
    <property type="match status" value="1"/>
</dbReference>
<dbReference type="SMART" id="SM00175">
    <property type="entry name" value="RAB"/>
    <property type="match status" value="1"/>
</dbReference>
<sequence length="219" mass="24919">MNKKELKQYKISLVGEGGVGKTAIVNRFTYNQFAMEYDPTLEDSYRKQCMIDEEVVMIELVDPTSQEDYRVSNYWARFVRDGNGVILVYSVTSRFSFDEIRKLRQEVLQIAKQDPFPIILMANKADFGYERQVSLAGELSWAVAVSPEMIFIPEGEALAKEFGCYLFEASAKTGKNIDEAFYELVREIKKSRKEPLSLADAKHNSAQEDNGCCNGCVML</sequence>
<evidence type="ECO:0000313" key="5">
    <source>
        <dbReference type="Proteomes" id="UP000807353"/>
    </source>
</evidence>
<protein>
    <submittedName>
        <fullName evidence="4">Ras-like protein</fullName>
    </submittedName>
</protein>
<reference evidence="4" key="1">
    <citation type="submission" date="2020-11" db="EMBL/GenBank/DDBJ databases">
        <authorList>
            <consortium name="DOE Joint Genome Institute"/>
            <person name="Ahrendt S."/>
            <person name="Riley R."/>
            <person name="Andreopoulos W."/>
            <person name="Labutti K."/>
            <person name="Pangilinan J."/>
            <person name="Ruiz-Duenas F.J."/>
            <person name="Barrasa J.M."/>
            <person name="Sanchez-Garcia M."/>
            <person name="Camarero S."/>
            <person name="Miyauchi S."/>
            <person name="Serrano A."/>
            <person name="Linde D."/>
            <person name="Babiker R."/>
            <person name="Drula E."/>
            <person name="Ayuso-Fernandez I."/>
            <person name="Pacheco R."/>
            <person name="Padilla G."/>
            <person name="Ferreira P."/>
            <person name="Barriuso J."/>
            <person name="Kellner H."/>
            <person name="Castanera R."/>
            <person name="Alfaro M."/>
            <person name="Ramirez L."/>
            <person name="Pisabarro A.G."/>
            <person name="Kuo A."/>
            <person name="Tritt A."/>
            <person name="Lipzen A."/>
            <person name="He G."/>
            <person name="Yan M."/>
            <person name="Ng V."/>
            <person name="Cullen D."/>
            <person name="Martin F."/>
            <person name="Rosso M.-N."/>
            <person name="Henrissat B."/>
            <person name="Hibbett D."/>
            <person name="Martinez A.T."/>
            <person name="Grigoriev I.V."/>
        </authorList>
    </citation>
    <scope>NUCLEOTIDE SEQUENCE</scope>
    <source>
        <strain evidence="4">CBS 247.69</strain>
    </source>
</reference>
<comment type="caution">
    <text evidence="4">The sequence shown here is derived from an EMBL/GenBank/DDBJ whole genome shotgun (WGS) entry which is preliminary data.</text>
</comment>
<comment type="subcellular location">
    <subcellularLocation>
        <location evidence="1">Cell membrane</location>
        <topology evidence="1">Lipid-anchor</topology>
        <orientation evidence="1">Cytoplasmic side</orientation>
    </subcellularLocation>
</comment>
<dbReference type="Proteomes" id="UP000807353">
    <property type="component" value="Unassembled WGS sequence"/>
</dbReference>
<dbReference type="NCBIfam" id="TIGR00231">
    <property type="entry name" value="small_GTP"/>
    <property type="match status" value="1"/>
</dbReference>
<name>A0A9P5XZK0_9AGAR</name>
<evidence type="ECO:0000256" key="3">
    <source>
        <dbReference type="ARBA" id="ARBA00023134"/>
    </source>
</evidence>
<dbReference type="PROSITE" id="PS51419">
    <property type="entry name" value="RAB"/>
    <property type="match status" value="1"/>
</dbReference>
<dbReference type="AlphaFoldDB" id="A0A9P5XZK0"/>
<dbReference type="InterPro" id="IPR005225">
    <property type="entry name" value="Small_GTP-bd"/>
</dbReference>
<accession>A0A9P5XZK0</accession>
<dbReference type="GO" id="GO:0005525">
    <property type="term" value="F:GTP binding"/>
    <property type="evidence" value="ECO:0007669"/>
    <property type="project" value="UniProtKB-KW"/>
</dbReference>
<dbReference type="SMART" id="SM00174">
    <property type="entry name" value="RHO"/>
    <property type="match status" value="1"/>
</dbReference>
<organism evidence="4 5">
    <name type="scientific">Collybia nuda</name>
    <dbReference type="NCBI Taxonomy" id="64659"/>
    <lineage>
        <taxon>Eukaryota</taxon>
        <taxon>Fungi</taxon>
        <taxon>Dikarya</taxon>
        <taxon>Basidiomycota</taxon>
        <taxon>Agaricomycotina</taxon>
        <taxon>Agaricomycetes</taxon>
        <taxon>Agaricomycetidae</taxon>
        <taxon>Agaricales</taxon>
        <taxon>Tricholomatineae</taxon>
        <taxon>Clitocybaceae</taxon>
        <taxon>Collybia</taxon>
    </lineage>
</organism>
<dbReference type="InterPro" id="IPR020849">
    <property type="entry name" value="Small_GTPase_Ras-type"/>
</dbReference>
<dbReference type="Pfam" id="PF00071">
    <property type="entry name" value="Ras"/>
    <property type="match status" value="1"/>
</dbReference>
<gene>
    <name evidence="4" type="ORF">BDZ94DRAFT_957206</name>
</gene>
<dbReference type="PROSITE" id="PS51421">
    <property type="entry name" value="RAS"/>
    <property type="match status" value="1"/>
</dbReference>
<dbReference type="CDD" id="cd00876">
    <property type="entry name" value="Ras"/>
    <property type="match status" value="1"/>
</dbReference>
<dbReference type="InterPro" id="IPR027417">
    <property type="entry name" value="P-loop_NTPase"/>
</dbReference>
<keyword evidence="5" id="KW-1185">Reference proteome</keyword>
<dbReference type="GO" id="GO:0007165">
    <property type="term" value="P:signal transduction"/>
    <property type="evidence" value="ECO:0007669"/>
    <property type="project" value="InterPro"/>
</dbReference>
<proteinExistence type="predicted"/>
<dbReference type="PRINTS" id="PR00449">
    <property type="entry name" value="RASTRNSFRMNG"/>
</dbReference>
<dbReference type="PROSITE" id="PS51420">
    <property type="entry name" value="RHO"/>
    <property type="match status" value="1"/>
</dbReference>
<dbReference type="SMART" id="SM00173">
    <property type="entry name" value="RAS"/>
    <property type="match status" value="1"/>
</dbReference>
<dbReference type="Gene3D" id="3.40.50.300">
    <property type="entry name" value="P-loop containing nucleotide triphosphate hydrolases"/>
    <property type="match status" value="1"/>
</dbReference>
<evidence type="ECO:0000256" key="2">
    <source>
        <dbReference type="ARBA" id="ARBA00022741"/>
    </source>
</evidence>
<dbReference type="OrthoDB" id="5976022at2759"/>
<dbReference type="PANTHER" id="PTHR24070">
    <property type="entry name" value="RAS, DI-RAS, AND RHEB FAMILY MEMBERS OF SMALL GTPASE SUPERFAMILY"/>
    <property type="match status" value="1"/>
</dbReference>
<evidence type="ECO:0000256" key="1">
    <source>
        <dbReference type="ARBA" id="ARBA00004342"/>
    </source>
</evidence>
<dbReference type="GO" id="GO:0005886">
    <property type="term" value="C:plasma membrane"/>
    <property type="evidence" value="ECO:0007669"/>
    <property type="project" value="UniProtKB-SubCell"/>
</dbReference>
<dbReference type="InterPro" id="IPR001806">
    <property type="entry name" value="Small_GTPase"/>
</dbReference>